<comment type="similarity">
    <text evidence="1">Belongs to the arylamine N-acetyltransferase family.</text>
</comment>
<organism evidence="2 3">
    <name type="scientific">Myriangium duriaei CBS 260.36</name>
    <dbReference type="NCBI Taxonomy" id="1168546"/>
    <lineage>
        <taxon>Eukaryota</taxon>
        <taxon>Fungi</taxon>
        <taxon>Dikarya</taxon>
        <taxon>Ascomycota</taxon>
        <taxon>Pezizomycotina</taxon>
        <taxon>Dothideomycetes</taxon>
        <taxon>Dothideomycetidae</taxon>
        <taxon>Myriangiales</taxon>
        <taxon>Myriangiaceae</taxon>
        <taxon>Myriangium</taxon>
    </lineage>
</organism>
<dbReference type="Proteomes" id="UP000799439">
    <property type="component" value="Unassembled WGS sequence"/>
</dbReference>
<comment type="caution">
    <text evidence="2">The sequence shown here is derived from an EMBL/GenBank/DDBJ whole genome shotgun (WGS) entry which is preliminary data.</text>
</comment>
<dbReference type="EMBL" id="ML996081">
    <property type="protein sequence ID" value="KAF2156962.1"/>
    <property type="molecule type" value="Genomic_DNA"/>
</dbReference>
<dbReference type="PANTHER" id="PTHR11786:SF0">
    <property type="entry name" value="ARYLAMINE N-ACETYLTRANSFERASE 4-RELATED"/>
    <property type="match status" value="1"/>
</dbReference>
<feature type="non-terminal residue" evidence="2">
    <location>
        <position position="1"/>
    </location>
</feature>
<feature type="non-terminal residue" evidence="2">
    <location>
        <position position="318"/>
    </location>
</feature>
<evidence type="ECO:0000313" key="2">
    <source>
        <dbReference type="EMBL" id="KAF2156962.1"/>
    </source>
</evidence>
<dbReference type="PANTHER" id="PTHR11786">
    <property type="entry name" value="N-HYDROXYARYLAMINE O-ACETYLTRANSFERASE"/>
    <property type="match status" value="1"/>
</dbReference>
<dbReference type="InterPro" id="IPR053710">
    <property type="entry name" value="Arylamine_NAT_domain_sf"/>
</dbReference>
<dbReference type="AlphaFoldDB" id="A0A9P4JBE3"/>
<keyword evidence="3" id="KW-1185">Reference proteome</keyword>
<name>A0A9P4JBE3_9PEZI</name>
<reference evidence="2" key="1">
    <citation type="journal article" date="2020" name="Stud. Mycol.">
        <title>101 Dothideomycetes genomes: a test case for predicting lifestyles and emergence of pathogens.</title>
        <authorList>
            <person name="Haridas S."/>
            <person name="Albert R."/>
            <person name="Binder M."/>
            <person name="Bloem J."/>
            <person name="Labutti K."/>
            <person name="Salamov A."/>
            <person name="Andreopoulos B."/>
            <person name="Baker S."/>
            <person name="Barry K."/>
            <person name="Bills G."/>
            <person name="Bluhm B."/>
            <person name="Cannon C."/>
            <person name="Castanera R."/>
            <person name="Culley D."/>
            <person name="Daum C."/>
            <person name="Ezra D."/>
            <person name="Gonzalez J."/>
            <person name="Henrissat B."/>
            <person name="Kuo A."/>
            <person name="Liang C."/>
            <person name="Lipzen A."/>
            <person name="Lutzoni F."/>
            <person name="Magnuson J."/>
            <person name="Mondo S."/>
            <person name="Nolan M."/>
            <person name="Ohm R."/>
            <person name="Pangilinan J."/>
            <person name="Park H.-J."/>
            <person name="Ramirez L."/>
            <person name="Alfaro M."/>
            <person name="Sun H."/>
            <person name="Tritt A."/>
            <person name="Yoshinaga Y."/>
            <person name="Zwiers L.-H."/>
            <person name="Turgeon B."/>
            <person name="Goodwin S."/>
            <person name="Spatafora J."/>
            <person name="Crous P."/>
            <person name="Grigoriev I."/>
        </authorList>
    </citation>
    <scope>NUCLEOTIDE SEQUENCE</scope>
    <source>
        <strain evidence="2">CBS 260.36</strain>
    </source>
</reference>
<protein>
    <submittedName>
        <fullName evidence="2">Cysteine proteinase</fullName>
    </submittedName>
</protein>
<evidence type="ECO:0000313" key="3">
    <source>
        <dbReference type="Proteomes" id="UP000799439"/>
    </source>
</evidence>
<evidence type="ECO:0000256" key="1">
    <source>
        <dbReference type="ARBA" id="ARBA00006547"/>
    </source>
</evidence>
<dbReference type="Pfam" id="PF00797">
    <property type="entry name" value="Acetyltransf_2"/>
    <property type="match status" value="1"/>
</dbReference>
<dbReference type="GO" id="GO:0016407">
    <property type="term" value="F:acetyltransferase activity"/>
    <property type="evidence" value="ECO:0007669"/>
    <property type="project" value="InterPro"/>
</dbReference>
<gene>
    <name evidence="2" type="ORF">K461DRAFT_217744</name>
</gene>
<dbReference type="OrthoDB" id="10260017at2759"/>
<accession>A0A9P4JBE3</accession>
<proteinExistence type="inferred from homology"/>
<dbReference type="InterPro" id="IPR001447">
    <property type="entry name" value="Arylamine_N-AcTrfase"/>
</dbReference>
<dbReference type="InterPro" id="IPR038765">
    <property type="entry name" value="Papain-like_cys_pep_sf"/>
</dbReference>
<dbReference type="SUPFAM" id="SSF54001">
    <property type="entry name" value="Cysteine proteinases"/>
    <property type="match status" value="1"/>
</dbReference>
<sequence>PSSLTPSQLSSYLSHLRLPKSLLSAPRDIYLLRLLHTLHLASLPYENLALHYSPTHDNSILPSDLYTKCISPSPSSSSPSRGRGGYCLELSVLYLNLLRAVGFNAYPSMARIRLRRGPVPEGRFVGYVHLTIIVTLADGTKWSSDVGFGGDGATAPLLLSEDARPVPNLGAQEVRLVRRTTQGVMLGKGLEGEKAWFYQYRNGEEGRWNTYYAFSGEPADEARELDEVNHWTSTAEGSFQRGTVLVVKFILTADGLIAGKIMLADGVVKRNLGGKTEVLRVCRTEEERVLALKEFFGIELTDEQRDGIKGFATELKAD</sequence>
<dbReference type="Gene3D" id="3.30.2140.20">
    <property type="match status" value="1"/>
</dbReference>